<evidence type="ECO:0000256" key="1">
    <source>
        <dbReference type="ARBA" id="ARBA00022630"/>
    </source>
</evidence>
<feature type="domain" description="2Fe-2S ferredoxin-type" evidence="7">
    <location>
        <begin position="225"/>
        <end position="310"/>
    </location>
</feature>
<dbReference type="PATRIC" id="fig|61647.15.peg.2925"/>
<dbReference type="Gene3D" id="2.40.30.10">
    <property type="entry name" value="Translation factors"/>
    <property type="match status" value="1"/>
</dbReference>
<gene>
    <name evidence="9" type="ORF">ABW06_03050</name>
</gene>
<dbReference type="GO" id="GO:0008168">
    <property type="term" value="F:methyltransferase activity"/>
    <property type="evidence" value="ECO:0007669"/>
    <property type="project" value="UniProtKB-KW"/>
</dbReference>
<dbReference type="Proteomes" id="UP000036196">
    <property type="component" value="Unassembled WGS sequence"/>
</dbReference>
<organism evidence="9 10">
    <name type="scientific">Pluralibacter gergoviae</name>
    <name type="common">Enterobacter gergoviae</name>
    <dbReference type="NCBI Taxonomy" id="61647"/>
    <lineage>
        <taxon>Bacteria</taxon>
        <taxon>Pseudomonadati</taxon>
        <taxon>Pseudomonadota</taxon>
        <taxon>Gammaproteobacteria</taxon>
        <taxon>Enterobacterales</taxon>
        <taxon>Enterobacteriaceae</taxon>
        <taxon>Pluralibacter</taxon>
    </lineage>
</organism>
<evidence type="ECO:0000256" key="2">
    <source>
        <dbReference type="ARBA" id="ARBA00022714"/>
    </source>
</evidence>
<dbReference type="EMBL" id="LDZF01000003">
    <property type="protein sequence ID" value="KMK15599.1"/>
    <property type="molecule type" value="Genomic_DNA"/>
</dbReference>
<dbReference type="InterPro" id="IPR039261">
    <property type="entry name" value="FNR_nucleotide-bd"/>
</dbReference>
<keyword evidence="10" id="KW-1185">Reference proteome</keyword>
<evidence type="ECO:0000256" key="4">
    <source>
        <dbReference type="ARBA" id="ARBA00023002"/>
    </source>
</evidence>
<comment type="caution">
    <text evidence="9">The sequence shown here is derived from an EMBL/GenBank/DDBJ whole genome shotgun (WGS) entry which is preliminary data.</text>
</comment>
<dbReference type="InterPro" id="IPR012675">
    <property type="entry name" value="Beta-grasp_dom_sf"/>
</dbReference>
<evidence type="ECO:0000256" key="6">
    <source>
        <dbReference type="ARBA" id="ARBA00023014"/>
    </source>
</evidence>
<dbReference type="InterPro" id="IPR036010">
    <property type="entry name" value="2Fe-2S_ferredoxin-like_sf"/>
</dbReference>
<reference evidence="9 10" key="1">
    <citation type="submission" date="2015-05" db="EMBL/GenBank/DDBJ databases">
        <title>Genome sequences of Pluralibacter gergoviae.</title>
        <authorList>
            <person name="Greninger A.L."/>
            <person name="Miller S."/>
        </authorList>
    </citation>
    <scope>NUCLEOTIDE SEQUENCE [LARGE SCALE GENOMIC DNA]</scope>
    <source>
        <strain evidence="9 10">JS81F13</strain>
    </source>
</reference>
<dbReference type="InterPro" id="IPR017938">
    <property type="entry name" value="Riboflavin_synthase-like_b-brl"/>
</dbReference>
<dbReference type="SUPFAM" id="SSF54292">
    <property type="entry name" value="2Fe-2S ferredoxin-like"/>
    <property type="match status" value="1"/>
</dbReference>
<keyword evidence="6" id="KW-0411">Iron-sulfur</keyword>
<dbReference type="Pfam" id="PF00111">
    <property type="entry name" value="Fer2"/>
    <property type="match status" value="1"/>
</dbReference>
<keyword evidence="9" id="KW-0489">Methyltransferase</keyword>
<dbReference type="CDD" id="cd00207">
    <property type="entry name" value="fer2"/>
    <property type="match status" value="1"/>
</dbReference>
<dbReference type="PROSITE" id="PS51085">
    <property type="entry name" value="2FE2S_FER_2"/>
    <property type="match status" value="1"/>
</dbReference>
<dbReference type="InterPro" id="IPR001433">
    <property type="entry name" value="OxRdtase_FAD/NAD-bd"/>
</dbReference>
<keyword evidence="9" id="KW-0808">Transferase</keyword>
<feature type="domain" description="FAD-binding FR-type" evidence="8">
    <location>
        <begin position="1"/>
        <end position="99"/>
    </location>
</feature>
<proteinExistence type="predicted"/>
<evidence type="ECO:0000313" key="10">
    <source>
        <dbReference type="Proteomes" id="UP000036196"/>
    </source>
</evidence>
<dbReference type="PROSITE" id="PS51384">
    <property type="entry name" value="FAD_FR"/>
    <property type="match status" value="1"/>
</dbReference>
<dbReference type="InterPro" id="IPR050415">
    <property type="entry name" value="MRET"/>
</dbReference>
<dbReference type="InterPro" id="IPR006058">
    <property type="entry name" value="2Fe2S_fd_BS"/>
</dbReference>
<evidence type="ECO:0000259" key="8">
    <source>
        <dbReference type="PROSITE" id="PS51384"/>
    </source>
</evidence>
<dbReference type="SUPFAM" id="SSF52343">
    <property type="entry name" value="Ferredoxin reductase-like, C-terminal NADP-linked domain"/>
    <property type="match status" value="1"/>
</dbReference>
<keyword evidence="4" id="KW-0560">Oxidoreductase</keyword>
<keyword evidence="3" id="KW-0479">Metal-binding</keyword>
<protein>
    <submittedName>
        <fullName evidence="9">Vanillate O-demethylase oxidoreductase</fullName>
    </submittedName>
</protein>
<dbReference type="Gene3D" id="3.40.50.80">
    <property type="entry name" value="Nucleotide-binding domain of ferredoxin-NADP reductase (FNR) module"/>
    <property type="match status" value="1"/>
</dbReference>
<dbReference type="PRINTS" id="PR00409">
    <property type="entry name" value="PHDIOXRDTASE"/>
</dbReference>
<accession>A0A0J5LB66</accession>
<dbReference type="AlphaFoldDB" id="A0A0J5LB66"/>
<sequence>MLTLRIIERELRGDTVLLTLAHPEGHPLPAYTAGAHIDLHLGDGLVRPYSLCGDPADRSCYRLGVLKEPASRGGSRAAHALREGDCVQVSEPRNLFALAPDAGHSLLIGGGIGITPMLAMAAELQAAGRSWSLHYCVRSRSDAAFLSRLADEVWAGRVHLHFSDERRMVLAEVLSGLSPATHIYICGPQRLMDAVKEAGLAAGVPPEQLHQECFSADVSTGGRAFEVVAAASGVTVQVAEDQTIVAALAQAGIKVQVSCQQGICGSCLTNVLEGEPDHRDSFLTDEEKADGDQMLLCCSRARSARLILDL</sequence>
<keyword evidence="2" id="KW-0001">2Fe-2S</keyword>
<dbReference type="GO" id="GO:0051537">
    <property type="term" value="F:2 iron, 2 sulfur cluster binding"/>
    <property type="evidence" value="ECO:0007669"/>
    <property type="project" value="UniProtKB-KW"/>
</dbReference>
<evidence type="ECO:0000313" key="9">
    <source>
        <dbReference type="EMBL" id="KMK15599.1"/>
    </source>
</evidence>
<dbReference type="PROSITE" id="PS00197">
    <property type="entry name" value="2FE2S_FER_1"/>
    <property type="match status" value="1"/>
</dbReference>
<dbReference type="PANTHER" id="PTHR47354:SF1">
    <property type="entry name" value="CARNITINE MONOOXYGENASE REDUCTASE SUBUNIT"/>
    <property type="match status" value="1"/>
</dbReference>
<evidence type="ECO:0000259" key="7">
    <source>
        <dbReference type="PROSITE" id="PS51085"/>
    </source>
</evidence>
<dbReference type="InterPro" id="IPR001041">
    <property type="entry name" value="2Fe-2S_ferredoxin-type"/>
</dbReference>
<dbReference type="Gene3D" id="3.10.20.30">
    <property type="match status" value="1"/>
</dbReference>
<dbReference type="PANTHER" id="PTHR47354">
    <property type="entry name" value="NADH OXIDOREDUCTASE HCR"/>
    <property type="match status" value="1"/>
</dbReference>
<dbReference type="SUPFAM" id="SSF63380">
    <property type="entry name" value="Riboflavin synthase domain-like"/>
    <property type="match status" value="1"/>
</dbReference>
<dbReference type="InterPro" id="IPR017927">
    <property type="entry name" value="FAD-bd_FR_type"/>
</dbReference>
<dbReference type="GO" id="GO:0046872">
    <property type="term" value="F:metal ion binding"/>
    <property type="evidence" value="ECO:0007669"/>
    <property type="project" value="UniProtKB-KW"/>
</dbReference>
<evidence type="ECO:0000256" key="3">
    <source>
        <dbReference type="ARBA" id="ARBA00022723"/>
    </source>
</evidence>
<dbReference type="GO" id="GO:0016491">
    <property type="term" value="F:oxidoreductase activity"/>
    <property type="evidence" value="ECO:0007669"/>
    <property type="project" value="UniProtKB-KW"/>
</dbReference>
<dbReference type="CDD" id="cd06185">
    <property type="entry name" value="PDR_like"/>
    <property type="match status" value="1"/>
</dbReference>
<dbReference type="RefSeq" id="WP_048278161.1">
    <property type="nucleotide sequence ID" value="NZ_LDZF01000003.1"/>
</dbReference>
<dbReference type="GO" id="GO:0032259">
    <property type="term" value="P:methylation"/>
    <property type="evidence" value="ECO:0007669"/>
    <property type="project" value="UniProtKB-KW"/>
</dbReference>
<evidence type="ECO:0000256" key="5">
    <source>
        <dbReference type="ARBA" id="ARBA00023004"/>
    </source>
</evidence>
<name>A0A0J5LB66_PLUGE</name>
<keyword evidence="1" id="KW-0285">Flavoprotein</keyword>
<dbReference type="Pfam" id="PF00175">
    <property type="entry name" value="NAD_binding_1"/>
    <property type="match status" value="1"/>
</dbReference>
<keyword evidence="5" id="KW-0408">Iron</keyword>